<dbReference type="GO" id="GO:0005829">
    <property type="term" value="C:cytosol"/>
    <property type="evidence" value="ECO:0007669"/>
    <property type="project" value="TreeGrafter"/>
</dbReference>
<evidence type="ECO:0000256" key="6">
    <source>
        <dbReference type="HAMAP-Rule" id="MF_00074"/>
    </source>
</evidence>
<evidence type="ECO:0000256" key="5">
    <source>
        <dbReference type="ARBA" id="ARBA00022691"/>
    </source>
</evidence>
<dbReference type="SUPFAM" id="SSF53335">
    <property type="entry name" value="S-adenosyl-L-methionine-dependent methyltransferases"/>
    <property type="match status" value="1"/>
</dbReference>
<evidence type="ECO:0000313" key="7">
    <source>
        <dbReference type="EMBL" id="ARP99051.1"/>
    </source>
</evidence>
<keyword evidence="2 6" id="KW-0698">rRNA processing</keyword>
<comment type="catalytic activity">
    <reaction evidence="6">
        <text>guanosine(527) in 16S rRNA + S-adenosyl-L-methionine = N(7)-methylguanosine(527) in 16S rRNA + S-adenosyl-L-homocysteine</text>
        <dbReference type="Rhea" id="RHEA:42732"/>
        <dbReference type="Rhea" id="RHEA-COMP:10209"/>
        <dbReference type="Rhea" id="RHEA-COMP:10210"/>
        <dbReference type="ChEBI" id="CHEBI:57856"/>
        <dbReference type="ChEBI" id="CHEBI:59789"/>
        <dbReference type="ChEBI" id="CHEBI:74269"/>
        <dbReference type="ChEBI" id="CHEBI:74480"/>
        <dbReference type="EC" id="2.1.1.170"/>
    </reaction>
</comment>
<dbReference type="PANTHER" id="PTHR31760">
    <property type="entry name" value="S-ADENOSYL-L-METHIONINE-DEPENDENT METHYLTRANSFERASES SUPERFAMILY PROTEIN"/>
    <property type="match status" value="1"/>
</dbReference>
<comment type="subcellular location">
    <subcellularLocation>
        <location evidence="6">Cytoplasm</location>
    </subcellularLocation>
</comment>
<dbReference type="Gene3D" id="3.40.50.150">
    <property type="entry name" value="Vaccinia Virus protein VP39"/>
    <property type="match status" value="1"/>
</dbReference>
<protein>
    <recommendedName>
        <fullName evidence="6">Ribosomal RNA small subunit methyltransferase G</fullName>
        <ecNumber evidence="6">2.1.1.170</ecNumber>
    </recommendedName>
    <alternativeName>
        <fullName evidence="6">16S rRNA 7-methylguanosine methyltransferase</fullName>
        <shortName evidence="6">16S rRNA m7G methyltransferase</shortName>
    </alternativeName>
</protein>
<feature type="binding site" evidence="6">
    <location>
        <position position="88"/>
    </location>
    <ligand>
        <name>S-adenosyl-L-methionine</name>
        <dbReference type="ChEBI" id="CHEBI:59789"/>
    </ligand>
</feature>
<organism evidence="7 8">
    <name type="scientific">Pseudorhodoplanes sinuspersici</name>
    <dbReference type="NCBI Taxonomy" id="1235591"/>
    <lineage>
        <taxon>Bacteria</taxon>
        <taxon>Pseudomonadati</taxon>
        <taxon>Pseudomonadota</taxon>
        <taxon>Alphaproteobacteria</taxon>
        <taxon>Hyphomicrobiales</taxon>
        <taxon>Pseudorhodoplanes</taxon>
    </lineage>
</organism>
<dbReference type="Pfam" id="PF02527">
    <property type="entry name" value="GidB"/>
    <property type="match status" value="1"/>
</dbReference>
<dbReference type="RefSeq" id="WP_086087460.1">
    <property type="nucleotide sequence ID" value="NZ_CP021112.1"/>
</dbReference>
<sequence>MAKAKHQKTSRDLEASLAADRTKVIESLNDSREIAPRLDRYVAALLQWQATTNLIAPSTIPELWSRHIADSLQLLRLAPDATRWVDLGSGGGFPGLVIACALADKPRAVVHLVESNLKKAAFLREAVRLTGASARVHAVRIEDFVDGFNEPVEIVTARALASLDNLLDKAYPLLKRGAQALFLKGQDVEGELTAASKYWTMDTELIPSITDAGGRIVRVVSAQRLVPPPSDG</sequence>
<dbReference type="NCBIfam" id="TIGR00138">
    <property type="entry name" value="rsmG_gidB"/>
    <property type="match status" value="1"/>
</dbReference>
<reference evidence="7 8" key="1">
    <citation type="submission" date="2017-05" db="EMBL/GenBank/DDBJ databases">
        <title>Full genome sequence of Pseudorhodoplanes sinuspersici.</title>
        <authorList>
            <person name="Dastgheib S.M.M."/>
            <person name="Shavandi M."/>
            <person name="Tirandaz H."/>
        </authorList>
    </citation>
    <scope>NUCLEOTIDE SEQUENCE [LARGE SCALE GENOMIC DNA]</scope>
    <source>
        <strain evidence="7 8">RIPI110</strain>
    </source>
</reference>
<dbReference type="Proteomes" id="UP000194137">
    <property type="component" value="Chromosome"/>
</dbReference>
<dbReference type="PANTHER" id="PTHR31760:SF0">
    <property type="entry name" value="S-ADENOSYL-L-METHIONINE-DEPENDENT METHYLTRANSFERASES SUPERFAMILY PROTEIN"/>
    <property type="match status" value="1"/>
</dbReference>
<dbReference type="InterPro" id="IPR003682">
    <property type="entry name" value="rRNA_ssu_MeTfrase_G"/>
</dbReference>
<keyword evidence="4 6" id="KW-0808">Transferase</keyword>
<feature type="binding site" evidence="6">
    <location>
        <position position="158"/>
    </location>
    <ligand>
        <name>S-adenosyl-L-methionine</name>
        <dbReference type="ChEBI" id="CHEBI:59789"/>
    </ligand>
</feature>
<comment type="similarity">
    <text evidence="6">Belongs to the methyltransferase superfamily. RNA methyltransferase RsmG family.</text>
</comment>
<feature type="binding site" evidence="6">
    <location>
        <position position="93"/>
    </location>
    <ligand>
        <name>S-adenosyl-L-methionine</name>
        <dbReference type="ChEBI" id="CHEBI:59789"/>
    </ligand>
</feature>
<accession>A0A1W6ZNV8</accession>
<evidence type="ECO:0000256" key="3">
    <source>
        <dbReference type="ARBA" id="ARBA00022603"/>
    </source>
</evidence>
<evidence type="ECO:0000256" key="4">
    <source>
        <dbReference type="ARBA" id="ARBA00022679"/>
    </source>
</evidence>
<dbReference type="GO" id="GO:0070043">
    <property type="term" value="F:rRNA (guanine-N7-)-methyltransferase activity"/>
    <property type="evidence" value="ECO:0007669"/>
    <property type="project" value="UniProtKB-UniRule"/>
</dbReference>
<dbReference type="InterPro" id="IPR029063">
    <property type="entry name" value="SAM-dependent_MTases_sf"/>
</dbReference>
<comment type="caution">
    <text evidence="6">Lacks conserved residue(s) required for the propagation of feature annotation.</text>
</comment>
<dbReference type="AlphaFoldDB" id="A0A1W6ZNV8"/>
<dbReference type="OrthoDB" id="9808773at2"/>
<comment type="function">
    <text evidence="6">Specifically methylates the N7 position of guanine in position 527 of 16S rRNA.</text>
</comment>
<dbReference type="HAMAP" id="MF_00074">
    <property type="entry name" value="16SrRNA_methyltr_G"/>
    <property type="match status" value="1"/>
</dbReference>
<keyword evidence="5 6" id="KW-0949">S-adenosyl-L-methionine</keyword>
<keyword evidence="3 6" id="KW-0489">Methyltransferase</keyword>
<dbReference type="STRING" id="1235591.CAK95_08125"/>
<gene>
    <name evidence="6" type="primary">rsmG</name>
    <name evidence="7" type="ORF">CAK95_08125</name>
</gene>
<dbReference type="EMBL" id="CP021112">
    <property type="protein sequence ID" value="ARP99051.1"/>
    <property type="molecule type" value="Genomic_DNA"/>
</dbReference>
<feature type="binding site" evidence="6">
    <location>
        <begin position="141"/>
        <end position="142"/>
    </location>
    <ligand>
        <name>S-adenosyl-L-methionine</name>
        <dbReference type="ChEBI" id="CHEBI:59789"/>
    </ligand>
</feature>
<keyword evidence="1 6" id="KW-0963">Cytoplasm</keyword>
<name>A0A1W6ZNV8_9HYPH</name>
<evidence type="ECO:0000313" key="8">
    <source>
        <dbReference type="Proteomes" id="UP000194137"/>
    </source>
</evidence>
<keyword evidence="8" id="KW-1185">Reference proteome</keyword>
<dbReference type="EC" id="2.1.1.170" evidence="6"/>
<evidence type="ECO:0000256" key="1">
    <source>
        <dbReference type="ARBA" id="ARBA00022490"/>
    </source>
</evidence>
<evidence type="ECO:0000256" key="2">
    <source>
        <dbReference type="ARBA" id="ARBA00022552"/>
    </source>
</evidence>
<dbReference type="KEGG" id="psin:CAK95_08125"/>
<proteinExistence type="inferred from homology"/>